<keyword evidence="11" id="KW-0325">Glycoprotein</keyword>
<dbReference type="PROSITE" id="PS51892">
    <property type="entry name" value="SUBTILASE"/>
    <property type="match status" value="1"/>
</dbReference>
<evidence type="ECO:0000259" key="17">
    <source>
        <dbReference type="Pfam" id="PF23001"/>
    </source>
</evidence>
<evidence type="ECO:0000256" key="15">
    <source>
        <dbReference type="SAM" id="SignalP"/>
    </source>
</evidence>
<feature type="domain" description="MBTPS1 third" evidence="19">
    <location>
        <begin position="644"/>
        <end position="772"/>
    </location>
</feature>
<feature type="active site" description="Charge relay system" evidence="12">
    <location>
        <position position="373"/>
    </location>
</feature>
<evidence type="ECO:0000256" key="14">
    <source>
        <dbReference type="SAM" id="Phobius"/>
    </source>
</evidence>
<dbReference type="InterPro" id="IPR055143">
    <property type="entry name" value="MBTP1_N"/>
</dbReference>
<evidence type="ECO:0000313" key="21">
    <source>
        <dbReference type="Proteomes" id="UP001497444"/>
    </source>
</evidence>
<dbReference type="InterPro" id="IPR015500">
    <property type="entry name" value="Peptidase_S8_subtilisin-rel"/>
</dbReference>
<dbReference type="Pfam" id="PF00082">
    <property type="entry name" value="Peptidase_S8"/>
    <property type="match status" value="1"/>
</dbReference>
<evidence type="ECO:0000256" key="11">
    <source>
        <dbReference type="ARBA" id="ARBA00023180"/>
    </source>
</evidence>
<keyword evidence="9" id="KW-0333">Golgi apparatus</keyword>
<keyword evidence="4 14" id="KW-0812">Transmembrane</keyword>
<organism evidence="20 21">
    <name type="scientific">Sphagnum jensenii</name>
    <dbReference type="NCBI Taxonomy" id="128206"/>
    <lineage>
        <taxon>Eukaryota</taxon>
        <taxon>Viridiplantae</taxon>
        <taxon>Streptophyta</taxon>
        <taxon>Embryophyta</taxon>
        <taxon>Bryophyta</taxon>
        <taxon>Sphagnophytina</taxon>
        <taxon>Sphagnopsida</taxon>
        <taxon>Sphagnales</taxon>
        <taxon>Sphagnaceae</taxon>
        <taxon>Sphagnum</taxon>
    </lineage>
</organism>
<dbReference type="PROSITE" id="PS00137">
    <property type="entry name" value="SUBTILASE_HIS"/>
    <property type="match status" value="1"/>
</dbReference>
<dbReference type="InterPro" id="IPR023828">
    <property type="entry name" value="Peptidase_S8_Ser-AS"/>
</dbReference>
<evidence type="ECO:0000259" key="16">
    <source>
        <dbReference type="Pfam" id="PF00082"/>
    </source>
</evidence>
<evidence type="ECO:0000256" key="2">
    <source>
        <dbReference type="ARBA" id="ARBA00011073"/>
    </source>
</evidence>
<evidence type="ECO:0000313" key="20">
    <source>
        <dbReference type="EMBL" id="CAK9253694.1"/>
    </source>
</evidence>
<feature type="domain" description="Peptidase S8/S53" evidence="16">
    <location>
        <begin position="364"/>
        <end position="611"/>
    </location>
</feature>
<evidence type="ECO:0000256" key="5">
    <source>
        <dbReference type="ARBA" id="ARBA00022729"/>
    </source>
</evidence>
<dbReference type="PROSITE" id="PS00138">
    <property type="entry name" value="SUBTILASE_SER"/>
    <property type="match status" value="1"/>
</dbReference>
<comment type="subcellular location">
    <subcellularLocation>
        <location evidence="1">Golgi apparatus membrane</location>
        <topology evidence="1">Single-pass membrane protein</topology>
    </subcellularLocation>
</comment>
<feature type="compositionally biased region" description="Basic and acidic residues" evidence="13">
    <location>
        <begin position="159"/>
        <end position="176"/>
    </location>
</feature>
<keyword evidence="5 15" id="KW-0732">Signal</keyword>
<evidence type="ECO:0008006" key="22">
    <source>
        <dbReference type="Google" id="ProtNLM"/>
    </source>
</evidence>
<feature type="region of interest" description="Disordered" evidence="13">
    <location>
        <begin position="151"/>
        <end position="183"/>
    </location>
</feature>
<evidence type="ECO:0000256" key="6">
    <source>
        <dbReference type="ARBA" id="ARBA00022801"/>
    </source>
</evidence>
<feature type="domain" description="Membrane-bound transcription factor site-1 protease-like N-terminal" evidence="17">
    <location>
        <begin position="192"/>
        <end position="267"/>
    </location>
</feature>
<accession>A0ABP0VH45</accession>
<feature type="signal peptide" evidence="15">
    <location>
        <begin position="1"/>
        <end position="22"/>
    </location>
</feature>
<evidence type="ECO:0000259" key="19">
    <source>
        <dbReference type="Pfam" id="PF23094"/>
    </source>
</evidence>
<sequence length="1198" mass="131689">MRVLRWGIALLLLLQCHQPSISGGVVVMDSLGSASSSNHNKLACNLSVDVEGVGCSSTSTGNGFPSGQFWVSGSMQAGNSGATGISAHVANKGKFWNVEPGGAEDRVASLCLETGFASRQFCSAESVEEEVAETRHASSCIVTDLTSGEFSGADSAQGGHKEMEGAKREFSAEQRCSKTQQEVGPVRASGKVADEYIVRFREYQHADLHRQALEEVGQIEKWQWVERNNPASAFPTDFALLRIERSISALFVIELKKLSFVKDVSPQMRFTRALMTASEEESSAGRSGGGSDSDLEPPQGDDESVTDHSQVKPPGRLQTSMSFEDGSPCPANASLVNHGRTLLQRSQITSMFEAEKLWAKGFTGAKVKMAVFDTGVRADHPHFRNIKERTNWTNEDTLNDNLGHGTFVAGVISSQNSQCLGFAPDVEIYAFRVFTDAQVSYTSWFLDAFNYAIATKMNVLNLSIGGPDYLDSPFVEKVWEMTANNIIMVSAIGNDGPLYGTLNNPADQSDVIGVGGIDYSNHIASFSSRGMSTWELPHGYGRVKPDIVAYGREVIGSKMSTGCKSLSGTSVASPVVAGAVCLLASVVPEKERWQLLNPASMKQALLEGALRLPGPNMFEQGAGRLNLLKSFEILATYKPRVSIMPNVLDLTDCPYSWPFCRQPLYAGAMPMIFNATIINGMGVVGYIEAPPAWVPSEDMGNLLHIQFTYSDVIWPWTGFLGLHLRIKSEGSSFYGTIEGNIVFRVLSPPAKGENNPRSWECVLPLKVAVIPTPGREKRVLWDQFHSVRYPPGYIPRDSLDVHNDILDWHGDHLHTNFHGMFDSLRDAGYFVETLGSPLTCFDAAQYGTLLMVDLEDEYYDEEIEKLKEDVETGGLGLIVFADWYHVDTMVKMKFFDDNTRSWWTPATGGANIPALNDLLAPFGIAFRDTILNGVYSIGGERAHYASGTDIQRFPAGGFVHRFLFQDHSGGRSGITSSRTSVESPILGAVEAGLGRIAVYGDSNCLDSSHIMSNCYWLLKKLLDFTSHNIRDPVIFPATNELGTALGMPDSPLPMRRDDVNFSSYSLVLGQPLRCGTDAPLGVQGTRGYIQEQREPFPNVGSKIKKSKLEGFQSVPVDNEKDDWNLYDLEHRANKVRSHLVLGWWNHDELDLTTLTAIQWLVPAILCTTGFVLIISLWRVRQRKRRRARKGSSCSLSNL</sequence>
<dbReference type="PANTHER" id="PTHR43806">
    <property type="entry name" value="PEPTIDASE S8"/>
    <property type="match status" value="1"/>
</dbReference>
<feature type="domain" description="MBTPS1 fourth" evidence="18">
    <location>
        <begin position="773"/>
        <end position="1037"/>
    </location>
</feature>
<evidence type="ECO:0000256" key="3">
    <source>
        <dbReference type="ARBA" id="ARBA00022670"/>
    </source>
</evidence>
<evidence type="ECO:0000259" key="18">
    <source>
        <dbReference type="Pfam" id="PF23090"/>
    </source>
</evidence>
<feature type="chain" id="PRO_5046177425" description="Peptidase S8/S53 domain-containing protein" evidence="15">
    <location>
        <begin position="23"/>
        <end position="1198"/>
    </location>
</feature>
<dbReference type="InterPro" id="IPR036852">
    <property type="entry name" value="Peptidase_S8/S53_dom_sf"/>
</dbReference>
<dbReference type="Pfam" id="PF23090">
    <property type="entry name" value="MBTPS1_4th"/>
    <property type="match status" value="1"/>
</dbReference>
<keyword evidence="10 14" id="KW-0472">Membrane</keyword>
<feature type="active site" description="Charge relay system" evidence="12">
    <location>
        <position position="570"/>
    </location>
</feature>
<name>A0ABP0VH45_9BRYO</name>
<dbReference type="Gene3D" id="3.40.50.200">
    <property type="entry name" value="Peptidase S8/S53 domain"/>
    <property type="match status" value="1"/>
</dbReference>
<proteinExistence type="inferred from homology"/>
<dbReference type="InterPro" id="IPR057060">
    <property type="entry name" value="MBTPS1_3rd"/>
</dbReference>
<evidence type="ECO:0000256" key="8">
    <source>
        <dbReference type="ARBA" id="ARBA00022989"/>
    </source>
</evidence>
<keyword evidence="8 14" id="KW-1133">Transmembrane helix</keyword>
<keyword evidence="3 12" id="KW-0645">Protease</keyword>
<dbReference type="PRINTS" id="PR00723">
    <property type="entry name" value="SUBTILISIN"/>
</dbReference>
<keyword evidence="7 12" id="KW-0720">Serine protease</keyword>
<dbReference type="Pfam" id="PF23001">
    <property type="entry name" value="MBTP1_N"/>
    <property type="match status" value="1"/>
</dbReference>
<feature type="transmembrane region" description="Helical" evidence="14">
    <location>
        <begin position="1159"/>
        <end position="1179"/>
    </location>
</feature>
<dbReference type="InterPro" id="IPR050131">
    <property type="entry name" value="Peptidase_S8_subtilisin-like"/>
</dbReference>
<dbReference type="Proteomes" id="UP001497444">
    <property type="component" value="Unassembled WGS sequence"/>
</dbReference>
<feature type="compositionally biased region" description="Acidic residues" evidence="13">
    <location>
        <begin position="293"/>
        <end position="304"/>
    </location>
</feature>
<dbReference type="InterPro" id="IPR022398">
    <property type="entry name" value="Peptidase_S8_His-AS"/>
</dbReference>
<dbReference type="InterPro" id="IPR000209">
    <property type="entry name" value="Peptidase_S8/S53_dom"/>
</dbReference>
<evidence type="ECO:0000256" key="1">
    <source>
        <dbReference type="ARBA" id="ARBA00004194"/>
    </source>
</evidence>
<gene>
    <name evidence="20" type="ORF">CSSPJE1EN1_LOCUS29072</name>
</gene>
<dbReference type="PANTHER" id="PTHR43806:SF7">
    <property type="entry name" value="MEMBRANE-BOUND TRANSCRIPTION FACTOR SITE-1 PROTEASE"/>
    <property type="match status" value="1"/>
</dbReference>
<evidence type="ECO:0000256" key="12">
    <source>
        <dbReference type="PROSITE-ProRule" id="PRU01240"/>
    </source>
</evidence>
<feature type="region of interest" description="Disordered" evidence="13">
    <location>
        <begin position="276"/>
        <end position="330"/>
    </location>
</feature>
<protein>
    <recommendedName>
        <fullName evidence="22">Peptidase S8/S53 domain-containing protein</fullName>
    </recommendedName>
</protein>
<keyword evidence="6 12" id="KW-0378">Hydrolase</keyword>
<dbReference type="EMBL" id="CAXAQS010000931">
    <property type="protein sequence ID" value="CAK9253694.1"/>
    <property type="molecule type" value="Genomic_DNA"/>
</dbReference>
<evidence type="ECO:0000256" key="13">
    <source>
        <dbReference type="SAM" id="MobiDB-lite"/>
    </source>
</evidence>
<dbReference type="SUPFAM" id="SSF52743">
    <property type="entry name" value="Subtilisin-like"/>
    <property type="match status" value="1"/>
</dbReference>
<evidence type="ECO:0000256" key="4">
    <source>
        <dbReference type="ARBA" id="ARBA00022692"/>
    </source>
</evidence>
<dbReference type="CDD" id="cd07479">
    <property type="entry name" value="Peptidases_S8_SKI-1_like"/>
    <property type="match status" value="1"/>
</dbReference>
<dbReference type="InterPro" id="IPR034185">
    <property type="entry name" value="Site-1_peptidase_cat_dom"/>
</dbReference>
<comment type="similarity">
    <text evidence="2 12">Belongs to the peptidase S8 family.</text>
</comment>
<evidence type="ECO:0000256" key="10">
    <source>
        <dbReference type="ARBA" id="ARBA00023136"/>
    </source>
</evidence>
<evidence type="ECO:0000256" key="9">
    <source>
        <dbReference type="ARBA" id="ARBA00023034"/>
    </source>
</evidence>
<feature type="active site" description="Charge relay system" evidence="12">
    <location>
        <position position="404"/>
    </location>
</feature>
<dbReference type="Pfam" id="PF23094">
    <property type="entry name" value="MBTPS1_3rd"/>
    <property type="match status" value="1"/>
</dbReference>
<dbReference type="InterPro" id="IPR057032">
    <property type="entry name" value="MBTPS1_4th"/>
</dbReference>
<evidence type="ECO:0000256" key="7">
    <source>
        <dbReference type="ARBA" id="ARBA00022825"/>
    </source>
</evidence>
<keyword evidence="21" id="KW-1185">Reference proteome</keyword>
<reference evidence="20" key="1">
    <citation type="submission" date="2024-02" db="EMBL/GenBank/DDBJ databases">
        <authorList>
            <consortium name="ELIXIR-Norway"/>
            <consortium name="Elixir Norway"/>
        </authorList>
    </citation>
    <scope>NUCLEOTIDE SEQUENCE</scope>
</reference>
<comment type="caution">
    <text evidence="20">The sequence shown here is derived from an EMBL/GenBank/DDBJ whole genome shotgun (WGS) entry which is preliminary data.</text>
</comment>